<dbReference type="STRING" id="989403.SAMN05421798_11090"/>
<dbReference type="PATRIC" id="fig|989403.3.peg.3207"/>
<sequence>MPNNPFRPALVWKRSWPDERQKGTGNDPHNPKCQLRVYREFVSGGGGEETWHWVANERRFIEQGYAPTALEAIEKAEEAYFGFMSKERHG</sequence>
<proteinExistence type="predicted"/>
<feature type="region of interest" description="Disordered" evidence="1">
    <location>
        <begin position="1"/>
        <end position="31"/>
    </location>
</feature>
<gene>
    <name evidence="2" type="ORF">PsAD2_02992</name>
</gene>
<reference evidence="2 3" key="1">
    <citation type="journal article" date="2016" name="Front. Microbiol.">
        <title>Comparative Genomic Analysis Reveals a Diverse Repertoire of Genes Involved in Prokaryote-Eukaryote Interactions within the Pseudovibrio Genus.</title>
        <authorList>
            <person name="Romano S."/>
            <person name="Fernandez-Guerra A."/>
            <person name="Reen F.J."/>
            <person name="Glockner F.O."/>
            <person name="Crowley S.P."/>
            <person name="O'Sullivan O."/>
            <person name="Cotter P.D."/>
            <person name="Adams C."/>
            <person name="Dobson A.D."/>
            <person name="O'Gara F."/>
        </authorList>
    </citation>
    <scope>NUCLEOTIDE SEQUENCE [LARGE SCALE GENOMIC DNA]</scope>
    <source>
        <strain evidence="2 3">Ad2</strain>
    </source>
</reference>
<dbReference type="RefSeq" id="WP_068007420.1">
    <property type="nucleotide sequence ID" value="NZ_FOFM01000010.1"/>
</dbReference>
<evidence type="ECO:0000313" key="3">
    <source>
        <dbReference type="Proteomes" id="UP000076577"/>
    </source>
</evidence>
<evidence type="ECO:0000313" key="2">
    <source>
        <dbReference type="EMBL" id="KZL17656.1"/>
    </source>
</evidence>
<comment type="caution">
    <text evidence="2">The sequence shown here is derived from an EMBL/GenBank/DDBJ whole genome shotgun (WGS) entry which is preliminary data.</text>
</comment>
<dbReference type="Proteomes" id="UP000076577">
    <property type="component" value="Unassembled WGS sequence"/>
</dbReference>
<organism evidence="2 3">
    <name type="scientific">Pseudovibrio axinellae</name>
    <dbReference type="NCBI Taxonomy" id="989403"/>
    <lineage>
        <taxon>Bacteria</taxon>
        <taxon>Pseudomonadati</taxon>
        <taxon>Pseudomonadota</taxon>
        <taxon>Alphaproteobacteria</taxon>
        <taxon>Hyphomicrobiales</taxon>
        <taxon>Stappiaceae</taxon>
        <taxon>Pseudovibrio</taxon>
    </lineage>
</organism>
<dbReference type="AlphaFoldDB" id="A0A165XFF2"/>
<accession>A0A165XFF2</accession>
<evidence type="ECO:0000256" key="1">
    <source>
        <dbReference type="SAM" id="MobiDB-lite"/>
    </source>
</evidence>
<name>A0A165XFF2_9HYPH</name>
<keyword evidence="3" id="KW-1185">Reference proteome</keyword>
<protein>
    <submittedName>
        <fullName evidence="2">Uncharacterized protein</fullName>
    </submittedName>
</protein>
<dbReference type="EMBL" id="LMCB01000030">
    <property type="protein sequence ID" value="KZL17656.1"/>
    <property type="molecule type" value="Genomic_DNA"/>
</dbReference>